<reference evidence="1 2" key="1">
    <citation type="submission" date="2018-05" db="EMBL/GenBank/DDBJ databases">
        <title>Draft Genome Sequences for a Diverse set of 7 Haemophilus Species.</title>
        <authorList>
            <person name="Nichols M."/>
            <person name="Topaz N."/>
            <person name="Wang X."/>
            <person name="Wang X."/>
            <person name="Boxrud D."/>
        </authorList>
    </citation>
    <scope>NUCLEOTIDE SEQUENCE [LARGE SCALE GENOMIC DNA]</scope>
    <source>
        <strain evidence="1 2">C2008001710</strain>
    </source>
</reference>
<organism evidence="1 2">
    <name type="scientific">Haemophilus parainfluenzae</name>
    <dbReference type="NCBI Taxonomy" id="729"/>
    <lineage>
        <taxon>Bacteria</taxon>
        <taxon>Pseudomonadati</taxon>
        <taxon>Pseudomonadota</taxon>
        <taxon>Gammaproteobacteria</taxon>
        <taxon>Pasteurellales</taxon>
        <taxon>Pasteurellaceae</taxon>
        <taxon>Haemophilus</taxon>
    </lineage>
</organism>
<dbReference type="EMBL" id="QEPW01000003">
    <property type="protein sequence ID" value="RDE95582.1"/>
    <property type="molecule type" value="Genomic_DNA"/>
</dbReference>
<evidence type="ECO:0000313" key="2">
    <source>
        <dbReference type="Proteomes" id="UP000253910"/>
    </source>
</evidence>
<sequence length="161" mass="18387">MTNFIKLNIEKEIKNNEDELQGFEWEEVYVNADNISHFKKVDSKLRPKNGKKILFADPKYKKDIDSSYLEKYLSQSKEQDAFIKDGFSTFIKECQGASIESIFARDIEFLYNEAIEVYFKAGVHPLGSSYDGKPVISCCGLTELEILVPKVAQSKVEPSRA</sequence>
<comment type="caution">
    <text evidence="1">The sequence shown here is derived from an EMBL/GenBank/DDBJ whole genome shotgun (WGS) entry which is preliminary data.</text>
</comment>
<dbReference type="RefSeq" id="WP_111314962.1">
    <property type="nucleotide sequence ID" value="NZ_QEPW01000003.1"/>
</dbReference>
<protein>
    <submittedName>
        <fullName evidence="1">Uncharacterized protein</fullName>
    </submittedName>
</protein>
<proteinExistence type="predicted"/>
<accession>A0A369Z3S8</accession>
<gene>
    <name evidence="1" type="ORF">DPV87_02110</name>
</gene>
<dbReference type="Proteomes" id="UP000253910">
    <property type="component" value="Unassembled WGS sequence"/>
</dbReference>
<evidence type="ECO:0000313" key="1">
    <source>
        <dbReference type="EMBL" id="RDE95582.1"/>
    </source>
</evidence>
<name>A0A369Z3S8_HAEPA</name>
<dbReference type="AlphaFoldDB" id="A0A369Z3S8"/>